<name>A0ABW4TSU6_9ACTN</name>
<evidence type="ECO:0000313" key="4">
    <source>
        <dbReference type="EMBL" id="MFD1948981.1"/>
    </source>
</evidence>
<feature type="signal peptide" evidence="2">
    <location>
        <begin position="1"/>
        <end position="36"/>
    </location>
</feature>
<evidence type="ECO:0000256" key="1">
    <source>
        <dbReference type="SAM" id="MobiDB-lite"/>
    </source>
</evidence>
<keyword evidence="2" id="KW-0732">Signal</keyword>
<keyword evidence="5" id="KW-1185">Reference proteome</keyword>
<gene>
    <name evidence="4" type="ORF">ACFSDE_19410</name>
</gene>
<dbReference type="PROSITE" id="PS50911">
    <property type="entry name" value="CHAP"/>
    <property type="match status" value="1"/>
</dbReference>
<sequence length="553" mass="58412">MPSPSAPRRTARPVLALVAACVTLAALVLPSTAVLAAPPNTPPGTPSAPDKPAEDNQEKPEKPEVWTGYPGTNTAHDTYGYPWPAAPDCNEASIGSGCVNDGLGFFQGQCTSWVAYRVSQRNGVAFSNWYAGRHWGNASEWAKVAKGAKIAANKVPAPGAIGWYARGHVSYVESVNTDGSVVISEMNTDGHNGFVVHTVYPGDSSWPDKFIHVADVVPVDYTAPEAPGDPSARSVKGGVRVDWSKSADDLGTTGYTVRRDGIVVAETARPGWTDRRASAGQPYSYSVTAHDAAGNVSAAATTRLALGTRAPARLAAPYLKGTAVSVAMGDATVVCGLRGGPRDQRVGCTRRTPRGPELVRAGREVGWGTETSRTFVAGRDGKVWFCRDVAAGGRSAHACLPFDLATRSWGFDRRDRYRPALDRVTWLATTNGPAACGATGDRATCSVMGQQGWHTPKRADRALPGDPLSRAFVPTRDGVAFCRVVSARAACAELGTRGGWDKDVLAGRDVAHGRWVTGETGPELVAATGRGRVAVEVDPAPRTPKRTLVHRLS</sequence>
<organism evidence="4 5">
    <name type="scientific">Nocardioides aestuarii</name>
    <dbReference type="NCBI Taxonomy" id="252231"/>
    <lineage>
        <taxon>Bacteria</taxon>
        <taxon>Bacillati</taxon>
        <taxon>Actinomycetota</taxon>
        <taxon>Actinomycetes</taxon>
        <taxon>Propionibacteriales</taxon>
        <taxon>Nocardioidaceae</taxon>
        <taxon>Nocardioides</taxon>
    </lineage>
</organism>
<reference evidence="5" key="1">
    <citation type="journal article" date="2019" name="Int. J. Syst. Evol. Microbiol.">
        <title>The Global Catalogue of Microorganisms (GCM) 10K type strain sequencing project: providing services to taxonomists for standard genome sequencing and annotation.</title>
        <authorList>
            <consortium name="The Broad Institute Genomics Platform"/>
            <consortium name="The Broad Institute Genome Sequencing Center for Infectious Disease"/>
            <person name="Wu L."/>
            <person name="Ma J."/>
        </authorList>
    </citation>
    <scope>NUCLEOTIDE SEQUENCE [LARGE SCALE GENOMIC DNA]</scope>
    <source>
        <strain evidence="5">CGMCC 1.12477</strain>
    </source>
</reference>
<feature type="chain" id="PRO_5047226999" evidence="2">
    <location>
        <begin position="37"/>
        <end position="553"/>
    </location>
</feature>
<dbReference type="RefSeq" id="WP_343921324.1">
    <property type="nucleotide sequence ID" value="NZ_BAAAJT010000003.1"/>
</dbReference>
<evidence type="ECO:0000313" key="5">
    <source>
        <dbReference type="Proteomes" id="UP001597351"/>
    </source>
</evidence>
<proteinExistence type="predicted"/>
<dbReference type="InterPro" id="IPR038765">
    <property type="entry name" value="Papain-like_cys_pep_sf"/>
</dbReference>
<protein>
    <submittedName>
        <fullName evidence="4">CHAP domain-containing protein</fullName>
    </submittedName>
</protein>
<evidence type="ECO:0000256" key="2">
    <source>
        <dbReference type="SAM" id="SignalP"/>
    </source>
</evidence>
<dbReference type="Gene3D" id="2.60.40.10">
    <property type="entry name" value="Immunoglobulins"/>
    <property type="match status" value="1"/>
</dbReference>
<dbReference type="SUPFAM" id="SSF49265">
    <property type="entry name" value="Fibronectin type III"/>
    <property type="match status" value="1"/>
</dbReference>
<dbReference type="Pfam" id="PF05257">
    <property type="entry name" value="CHAP"/>
    <property type="match status" value="1"/>
</dbReference>
<dbReference type="SUPFAM" id="SSF54001">
    <property type="entry name" value="Cysteine proteinases"/>
    <property type="match status" value="1"/>
</dbReference>
<feature type="compositionally biased region" description="Basic and acidic residues" evidence="1">
    <location>
        <begin position="51"/>
        <end position="64"/>
    </location>
</feature>
<dbReference type="InterPro" id="IPR007921">
    <property type="entry name" value="CHAP_dom"/>
</dbReference>
<accession>A0ABW4TSU6</accession>
<dbReference type="InterPro" id="IPR013783">
    <property type="entry name" value="Ig-like_fold"/>
</dbReference>
<dbReference type="InterPro" id="IPR036116">
    <property type="entry name" value="FN3_sf"/>
</dbReference>
<evidence type="ECO:0000259" key="3">
    <source>
        <dbReference type="PROSITE" id="PS50911"/>
    </source>
</evidence>
<comment type="caution">
    <text evidence="4">The sequence shown here is derived from an EMBL/GenBank/DDBJ whole genome shotgun (WGS) entry which is preliminary data.</text>
</comment>
<dbReference type="EMBL" id="JBHUGD010000004">
    <property type="protein sequence ID" value="MFD1948981.1"/>
    <property type="molecule type" value="Genomic_DNA"/>
</dbReference>
<feature type="domain" description="Peptidase C51" evidence="3">
    <location>
        <begin position="85"/>
        <end position="212"/>
    </location>
</feature>
<feature type="region of interest" description="Disordered" evidence="1">
    <location>
        <begin position="38"/>
        <end position="71"/>
    </location>
</feature>
<dbReference type="Gene3D" id="3.90.1720.10">
    <property type="entry name" value="endopeptidase domain like (from Nostoc punctiforme)"/>
    <property type="match status" value="1"/>
</dbReference>
<dbReference type="Proteomes" id="UP001597351">
    <property type="component" value="Unassembled WGS sequence"/>
</dbReference>